<dbReference type="FunFam" id="1.50.10.20:FF:000001">
    <property type="entry name" value="CD109 isoform 1"/>
    <property type="match status" value="1"/>
</dbReference>
<dbReference type="PANTHER" id="PTHR11412:SF171">
    <property type="entry name" value="PREGNANCY ZONE PROTEIN-LIKE PROTEIN"/>
    <property type="match status" value="1"/>
</dbReference>
<dbReference type="Gene3D" id="2.60.40.690">
    <property type="entry name" value="Alpha-macroglobulin, receptor-binding domain"/>
    <property type="match status" value="1"/>
</dbReference>
<dbReference type="Gene3D" id="2.60.40.1940">
    <property type="match status" value="1"/>
</dbReference>
<dbReference type="InterPro" id="IPR040839">
    <property type="entry name" value="MG4"/>
</dbReference>
<accession>A0A6L2PUC1</accession>
<gene>
    <name evidence="16" type="ORF">Cfor_04889</name>
</gene>
<dbReference type="Pfam" id="PF17789">
    <property type="entry name" value="MG4"/>
    <property type="match status" value="1"/>
</dbReference>
<dbReference type="InterPro" id="IPR036595">
    <property type="entry name" value="A-macroglobulin_rcpt-bd_sf"/>
</dbReference>
<dbReference type="GO" id="GO:0005615">
    <property type="term" value="C:extracellular space"/>
    <property type="evidence" value="ECO:0007669"/>
    <property type="project" value="InterPro"/>
</dbReference>
<dbReference type="OrthoDB" id="9998011at2759"/>
<name>A0A6L2PUC1_COPFO</name>
<dbReference type="InterPro" id="IPR047565">
    <property type="entry name" value="Alpha-macroglob_thiol-ester_cl"/>
</dbReference>
<evidence type="ECO:0000256" key="6">
    <source>
        <dbReference type="ARBA" id="ARBA00022859"/>
    </source>
</evidence>
<dbReference type="InterPro" id="IPR041813">
    <property type="entry name" value="A2M_TED"/>
</dbReference>
<dbReference type="InterPro" id="IPR013783">
    <property type="entry name" value="Ig-like_fold"/>
</dbReference>
<dbReference type="InterPro" id="IPR041555">
    <property type="entry name" value="MG3"/>
</dbReference>
<comment type="similarity">
    <text evidence="2">Belongs to the protease inhibitor I39 (alpha-2-macroglobulin) family.</text>
</comment>
<evidence type="ECO:0000256" key="12">
    <source>
        <dbReference type="ARBA" id="ARBA00078071"/>
    </source>
</evidence>
<dbReference type="InterPro" id="IPR002890">
    <property type="entry name" value="MG2"/>
</dbReference>
<dbReference type="Gene3D" id="2.20.130.20">
    <property type="match status" value="1"/>
</dbReference>
<keyword evidence="17" id="KW-1185">Reference proteome</keyword>
<dbReference type="SMART" id="SM01360">
    <property type="entry name" value="A2M"/>
    <property type="match status" value="1"/>
</dbReference>
<comment type="caution">
    <text evidence="16">The sequence shown here is derived from an EMBL/GenBank/DDBJ whole genome shotgun (WGS) entry which is preliminary data.</text>
</comment>
<keyword evidence="7" id="KW-0722">Serine protease inhibitor</keyword>
<comment type="function">
    <text evidence="10">Binds covalently through a thioester bond to the pathogen surface resulting in pathogen clearance.</text>
</comment>
<keyword evidence="5" id="KW-0732">Signal</keyword>
<dbReference type="InterPro" id="IPR001599">
    <property type="entry name" value="Macroglobln_a2"/>
</dbReference>
<keyword evidence="3" id="KW-0964">Secreted</keyword>
<evidence type="ECO:0000256" key="3">
    <source>
        <dbReference type="ARBA" id="ARBA00022525"/>
    </source>
</evidence>
<protein>
    <recommendedName>
        <fullName evidence="12">TEP1-F</fullName>
    </recommendedName>
</protein>
<dbReference type="Pfam" id="PF17791">
    <property type="entry name" value="MG3"/>
    <property type="match status" value="1"/>
</dbReference>
<dbReference type="InterPro" id="IPR050473">
    <property type="entry name" value="A2M/Complement_sys"/>
</dbReference>
<keyword evidence="9" id="KW-0325">Glycoprotein</keyword>
<dbReference type="Gene3D" id="1.50.10.20">
    <property type="match status" value="1"/>
</dbReference>
<evidence type="ECO:0000256" key="9">
    <source>
        <dbReference type="ARBA" id="ARBA00023180"/>
    </source>
</evidence>
<evidence type="ECO:0000256" key="8">
    <source>
        <dbReference type="ARBA" id="ARBA00023157"/>
    </source>
</evidence>
<evidence type="ECO:0000256" key="1">
    <source>
        <dbReference type="ARBA" id="ARBA00004613"/>
    </source>
</evidence>
<dbReference type="SUPFAM" id="SSF48239">
    <property type="entry name" value="Terpenoid cyclases/Protein prenyltransferases"/>
    <property type="match status" value="1"/>
</dbReference>
<dbReference type="InterPro" id="IPR019742">
    <property type="entry name" value="MacrogloblnA2_CS"/>
</dbReference>
<feature type="non-terminal residue" evidence="16">
    <location>
        <position position="1"/>
    </location>
</feature>
<dbReference type="Gene3D" id="2.60.120.1540">
    <property type="match status" value="1"/>
</dbReference>
<evidence type="ECO:0000256" key="5">
    <source>
        <dbReference type="ARBA" id="ARBA00022729"/>
    </source>
</evidence>
<dbReference type="EMBL" id="BLKM01000462">
    <property type="protein sequence ID" value="GFG34035.1"/>
    <property type="molecule type" value="Genomic_DNA"/>
</dbReference>
<dbReference type="InterPro" id="IPR009048">
    <property type="entry name" value="A-macroglobulin_rcpt-bd"/>
</dbReference>
<evidence type="ECO:0000313" key="16">
    <source>
        <dbReference type="EMBL" id="GFG34035.1"/>
    </source>
</evidence>
<proteinExistence type="inferred from homology"/>
<evidence type="ECO:0000259" key="13">
    <source>
        <dbReference type="SMART" id="SM01359"/>
    </source>
</evidence>
<dbReference type="Pfam" id="PF00207">
    <property type="entry name" value="A2M"/>
    <property type="match status" value="1"/>
</dbReference>
<keyword evidence="4" id="KW-0646">Protease inhibitor</keyword>
<keyword evidence="8" id="KW-1015">Disulfide bond</keyword>
<dbReference type="GO" id="GO:0002376">
    <property type="term" value="P:immune system process"/>
    <property type="evidence" value="ECO:0007669"/>
    <property type="project" value="UniProtKB-KW"/>
</dbReference>
<organism evidence="16 17">
    <name type="scientific">Coptotermes formosanus</name>
    <name type="common">Formosan subterranean termite</name>
    <dbReference type="NCBI Taxonomy" id="36987"/>
    <lineage>
        <taxon>Eukaryota</taxon>
        <taxon>Metazoa</taxon>
        <taxon>Ecdysozoa</taxon>
        <taxon>Arthropoda</taxon>
        <taxon>Hexapoda</taxon>
        <taxon>Insecta</taxon>
        <taxon>Pterygota</taxon>
        <taxon>Neoptera</taxon>
        <taxon>Polyneoptera</taxon>
        <taxon>Dictyoptera</taxon>
        <taxon>Blattodea</taxon>
        <taxon>Blattoidea</taxon>
        <taxon>Termitoidae</taxon>
        <taxon>Rhinotermitidae</taxon>
        <taxon>Coptotermes</taxon>
    </lineage>
</organism>
<dbReference type="PANTHER" id="PTHR11412">
    <property type="entry name" value="MACROGLOBULIN / COMPLEMENT"/>
    <property type="match status" value="1"/>
</dbReference>
<dbReference type="Pfam" id="PF07678">
    <property type="entry name" value="TED_complement"/>
    <property type="match status" value="1"/>
</dbReference>
<dbReference type="FunFam" id="2.60.40.1930:FF:000001">
    <property type="entry name" value="CD109 isoform 3"/>
    <property type="match status" value="1"/>
</dbReference>
<dbReference type="SUPFAM" id="SSF81296">
    <property type="entry name" value="E set domains"/>
    <property type="match status" value="1"/>
</dbReference>
<dbReference type="Pfam" id="PF01835">
    <property type="entry name" value="MG2"/>
    <property type="match status" value="1"/>
</dbReference>
<comment type="subunit">
    <text evidence="11">Heterodimer of a TEP1-N chain and an TEP1-C chain non-covalently linked. Forms a complex composed of TEP1-N and TEP1-C heterodimer, LRIM1 and APL1C; the interaction stabilizes TEP1-N and TEP1-C heterodimer, prevents its binding to tissues while circulating in the hemolymph and protects the thioester bond from hydrolysis. Mature TEP1 and to a lesser extent full-length TEP1 interact with SPCLIP1; the interaction is induced by microbial infection.</text>
</comment>
<dbReference type="InterPro" id="IPR011625">
    <property type="entry name" value="A2M_N_BRD"/>
</dbReference>
<evidence type="ECO:0000256" key="10">
    <source>
        <dbReference type="ARBA" id="ARBA00057615"/>
    </source>
</evidence>
<dbReference type="Pfam" id="PF07703">
    <property type="entry name" value="A2M_BRD"/>
    <property type="match status" value="1"/>
</dbReference>
<keyword evidence="6" id="KW-0391">Immunity</keyword>
<reference evidence="17" key="1">
    <citation type="submission" date="2020-01" db="EMBL/GenBank/DDBJ databases">
        <title>Draft genome sequence of the Termite Coptotermes fromosanus.</title>
        <authorList>
            <person name="Itakura S."/>
            <person name="Yosikawa Y."/>
            <person name="Umezawa K."/>
        </authorList>
    </citation>
    <scope>NUCLEOTIDE SEQUENCE [LARGE SCALE GENOMIC DNA]</scope>
</reference>
<feature type="domain" description="Alpha-2-macroglobulin" evidence="14">
    <location>
        <begin position="810"/>
        <end position="900"/>
    </location>
</feature>
<evidence type="ECO:0000259" key="14">
    <source>
        <dbReference type="SMART" id="SM01360"/>
    </source>
</evidence>
<feature type="domain" description="Alpha-2-macroglobulin bait region" evidence="13">
    <location>
        <begin position="439"/>
        <end position="619"/>
    </location>
</feature>
<evidence type="ECO:0000256" key="2">
    <source>
        <dbReference type="ARBA" id="ARBA00010952"/>
    </source>
</evidence>
<comment type="subcellular location">
    <subcellularLocation>
        <location evidence="1">Secreted</location>
    </subcellularLocation>
</comment>
<dbReference type="InParanoid" id="A0A6L2PUC1"/>
<dbReference type="Gene3D" id="2.60.40.10">
    <property type="entry name" value="Immunoglobulins"/>
    <property type="match status" value="2"/>
</dbReference>
<dbReference type="SMART" id="SM01419">
    <property type="entry name" value="Thiol-ester_cl"/>
    <property type="match status" value="1"/>
</dbReference>
<dbReference type="Proteomes" id="UP000502823">
    <property type="component" value="Unassembled WGS sequence"/>
</dbReference>
<evidence type="ECO:0000259" key="15">
    <source>
        <dbReference type="SMART" id="SM01361"/>
    </source>
</evidence>
<feature type="domain" description="Alpha-macroglobulin receptor-binding" evidence="15">
    <location>
        <begin position="1421"/>
        <end position="1510"/>
    </location>
</feature>
<dbReference type="SUPFAM" id="SSF49410">
    <property type="entry name" value="Alpha-macroglobulin receptor domain"/>
    <property type="match status" value="1"/>
</dbReference>
<evidence type="ECO:0000256" key="4">
    <source>
        <dbReference type="ARBA" id="ARBA00022690"/>
    </source>
</evidence>
<dbReference type="CDD" id="cd02897">
    <property type="entry name" value="A2M_2"/>
    <property type="match status" value="1"/>
</dbReference>
<evidence type="ECO:0000313" key="17">
    <source>
        <dbReference type="Proteomes" id="UP000502823"/>
    </source>
</evidence>
<evidence type="ECO:0000256" key="7">
    <source>
        <dbReference type="ARBA" id="ARBA00022900"/>
    </source>
</evidence>
<dbReference type="PROSITE" id="PS00477">
    <property type="entry name" value="ALPHA_2_MACROGLOBULIN"/>
    <property type="match status" value="1"/>
</dbReference>
<dbReference type="SMART" id="SM01359">
    <property type="entry name" value="A2M_N_2"/>
    <property type="match status" value="1"/>
</dbReference>
<dbReference type="InterPro" id="IPR014756">
    <property type="entry name" value="Ig_E-set"/>
</dbReference>
<dbReference type="Pfam" id="PF07677">
    <property type="entry name" value="A2M_recep"/>
    <property type="match status" value="1"/>
</dbReference>
<dbReference type="GO" id="GO:0004867">
    <property type="term" value="F:serine-type endopeptidase inhibitor activity"/>
    <property type="evidence" value="ECO:0007669"/>
    <property type="project" value="UniProtKB-KW"/>
</dbReference>
<evidence type="ECO:0000256" key="11">
    <source>
        <dbReference type="ARBA" id="ARBA00063781"/>
    </source>
</evidence>
<dbReference type="SMART" id="SM01361">
    <property type="entry name" value="A2M_recep"/>
    <property type="match status" value="1"/>
</dbReference>
<dbReference type="InterPro" id="IPR011626">
    <property type="entry name" value="Alpha-macroglobulin_TED"/>
</dbReference>
<dbReference type="InterPro" id="IPR008930">
    <property type="entry name" value="Terpenoid_cyclase/PrenylTrfase"/>
</dbReference>
<sequence>PKRLLANSIESVCISLHNVTGAAHVGVDVLHPDTDDKIASTQHTIKNGVGSCMELFVPPVPQSRGRLHLKVQFDEHYDYNINSVKEVHIQHDPYITLIQTDKPVYKPGQEVKFRILTLTHQLMPVSGPINRVWIESPSQVRLAQWLDVSTQEGLAQLSFQLSHEPPQGLWEIKVERNKSHTHVQKFEVREYVLPRFEVTIKAPDYILADAEHLNWNICAKYTYGQPVKGQLHVKAIPQTPTWRQRKTKSPDINLVTELHSSDGCYTFNITGAELGLHDWDVAPNSIVVFAFVTEHGTNNTQNATSVSSVIHQALKLEFLPHSAQYFKPGLPYRGKVKVLRQDNTPAVGEVIQLCLKVRGKGEWSRTLVLCKNFTSDVEGFVQFLVPPQHRNVVLLSFVATAAGYQTKYYSPDKRWRVFMDQPSAFFDARSWFSPTDSYIEIADKNEQTQTCGSDHEFDIYYTTQPNVTQITFHYLVQSRGDLIHFGQIQHHAQNQSLSLDEGFINVLGSNDDSDKNSTNVEAEDDDGAIEKSVDRVVLHIKIIPKMSPLSYLLVYYVREDGETVASTYTIRVNKCFANKVSAAFSEQRQFPGSEAHLDISAAPHSLCALSAVDKSTSFLGKAGGKVDMDRVFQHLARFPIDTNSAPLQRDTWEYCSKNSTSVAGTEDKNRKSTEAAGVEPPFWDLRRRRRKRYIATHPPSKYVDSIQAFDDFGVVVMSDLTLETRPCNMMTGNYEYQEHTCLLLTSYQKHACCKLFYAVEFSDNSPMHRVIMPMAPLAFPLVVKAATPIQDYVEDSRPPAVEVRSFFPETWLWEMQYAGDDGAISLNRELPHTITEWIGTTICVSPQHGLGISPPTHVTAFQPFFLDYTMPYSIKRGEVVQLKVSLFNFLSYNLPVRIIFEDSPGVELVNDNSTVLACVSERTSFVQQFYIRASDLGNVNITVSAEVDPMYPEECGPEILVHRRDILVKPILVYPEGFPVEVTKSAFICPSNFSEDENVLWTLELPPDVVEDSARADVSVVGDLLGPTLQNLDHLVRMPMGCGEQNMILFVPNLHVINYLNATQQENPVLKVEAIKNMEKGYQRELNYRHADGSYSAFGDTDPEGSMWLTAFVVKSFAQARAHIYVDGDDLKVSMRWITKKQLENGCFPLVGKVFHKDMKGGLTGDTSSAALTAYVLISLLETGLPLSPSVTANAVFCLKGEPESDIYTLVLTTYALTLLGEREMAEESLKRLLGMAARQQDLLWWEKPGTVSLGLSVEMTAYAVLSLVELGGEQNLISALQAVRWISKHRNAQGGFVSTQDTVVALEALTKYAVMLPHDKNGLSVVVTATEMEHTFYVHEHERLLLKRQHLPVLPTQVEVDAVGEGCALVQASLRYNVRNATGSNAFELEVKTGPVASVDECTMQRIEACVRYKLPDQTSNMAVLEVHMVTGYVPDRASLDQLSHQPDTSVKRWEEQKDQVNVYFEELSTRRQCVGFLVVQETEVENPLPAIVRVYDYYQQELSVSAKYDTDGGCRNERLPHPQADVFSDSANITKQDSHYDQMEAVDVLPHDLQVATPNISELSVALIQADANTFQSVNGTEGLNPQFVDVDHELETPAGQEGPVPSYALPQADKDPNMTDAATSCPTCYNSPPSDFRERYCNSAVVYKLSTRKSNNARLLINMSPGQPAHRIRRLVKLVLGADCWCKPLEKVGGHVLLLDQNASIGSLEEDEDDVGMIPELKLKSSMVLIGVEVQPGQPDVVKVARNDC</sequence>
<dbReference type="Gene3D" id="2.60.40.1930">
    <property type="match status" value="2"/>
</dbReference>